<dbReference type="Pfam" id="PF01483">
    <property type="entry name" value="P_proprotein"/>
    <property type="match status" value="1"/>
</dbReference>
<dbReference type="PANTHER" id="PTHR41775:SF1">
    <property type="entry name" value="PEPTIDASE M6-LIKE DOMAIN-CONTAINING PROTEIN"/>
    <property type="match status" value="1"/>
</dbReference>
<evidence type="ECO:0000256" key="1">
    <source>
        <dbReference type="ARBA" id="ARBA00022670"/>
    </source>
</evidence>
<evidence type="ECO:0000313" key="5">
    <source>
        <dbReference type="Proteomes" id="UP000323300"/>
    </source>
</evidence>
<dbReference type="GO" id="GO:0006508">
    <property type="term" value="P:proteolysis"/>
    <property type="evidence" value="ECO:0007669"/>
    <property type="project" value="UniProtKB-KW"/>
</dbReference>
<dbReference type="InterPro" id="IPR008979">
    <property type="entry name" value="Galactose-bd-like_sf"/>
</dbReference>
<organism evidence="4 5">
    <name type="scientific">Neomesorhizobium albiziae</name>
    <dbReference type="NCBI Taxonomy" id="335020"/>
    <lineage>
        <taxon>Bacteria</taxon>
        <taxon>Pseudomonadati</taxon>
        <taxon>Pseudomonadota</taxon>
        <taxon>Alphaproteobacteria</taxon>
        <taxon>Hyphomicrobiales</taxon>
        <taxon>Phyllobacteriaceae</taxon>
        <taxon>Neomesorhizobium</taxon>
    </lineage>
</organism>
<keyword evidence="2" id="KW-0378">Hydrolase</keyword>
<dbReference type="SUPFAM" id="SSF49785">
    <property type="entry name" value="Galactose-binding domain-like"/>
    <property type="match status" value="1"/>
</dbReference>
<proteinExistence type="predicted"/>
<dbReference type="OrthoDB" id="9790784at2"/>
<name>A0A1I3Y2M4_9HYPH</name>
<reference evidence="4 5" key="1">
    <citation type="submission" date="2016-10" db="EMBL/GenBank/DDBJ databases">
        <authorList>
            <person name="Varghese N."/>
            <person name="Submissions S."/>
        </authorList>
    </citation>
    <scope>NUCLEOTIDE SEQUENCE [LARGE SCALE GENOMIC DNA]</scope>
    <source>
        <strain evidence="4 5">DSM 21822</strain>
    </source>
</reference>
<dbReference type="GO" id="GO:0004252">
    <property type="term" value="F:serine-type endopeptidase activity"/>
    <property type="evidence" value="ECO:0007669"/>
    <property type="project" value="InterPro"/>
</dbReference>
<dbReference type="PANTHER" id="PTHR41775">
    <property type="entry name" value="SECRETED PROTEIN-RELATED"/>
    <property type="match status" value="1"/>
</dbReference>
<sequence>MSAIFGEVLTFGQAKGPDIALRVFGDEHYARYENLDGYSTVYDDELGLFCYARLSAGSFRSTGIALSKRAPDYLARHLQESQDTVVARAKARMMRRSAMAGGHREEARALTFGPHQGLLEGRILSVGAVKGLTILVNFKDLASTVTRADVDDMLNGANFTRNGNISSAKKYFERVSSGKLDYANVVVGPFTLSRNREFYVNNLLVEEALQLAVASGLNLKQFDSRNENVVDALNVMYAGQTQYRGELWPHNFHIDLRFGTMRTDLYLLTSLGRTPADLSIGTFCHENGHLLCRFPDMYDYGERDGDSVKSSGIGSYCLMGSGNHNDNGRSPSPVCAYLRDLAGWCDNEIDLSTAAPQEASQGDYNTVMKYRTSKPNEYFLVENRSRMELDRGLPASGLAVYHCDTLGSNEFQQGTAAKHYQCALLQADGRQDLERDANQGDGDDLYSAVAGIALSATSSPNSREWDGRDSGLIISDISAPGQIIKFKVGTAQPDVVVAGDANPMVSIPDNRTAGISSAIAIAKSGTVAQIKVSVDIQHTFIGDLRVALTSPAGRSTVLHPQLGGSTDNLVATYDSATPGGVLSSMVGQPIKGNWTLNVSDRVRADVGKLRKWSIEMRSTPAPIV</sequence>
<keyword evidence="1 4" id="KW-0645">Protease</keyword>
<dbReference type="InterPro" id="IPR008757">
    <property type="entry name" value="Peptidase_M6-like_domain"/>
</dbReference>
<dbReference type="AlphaFoldDB" id="A0A1I3Y2M4"/>
<keyword evidence="5" id="KW-1185">Reference proteome</keyword>
<keyword evidence="4" id="KW-0482">Metalloprotease</keyword>
<protein>
    <submittedName>
        <fullName evidence="4">M6 family metalloprotease domain-containing protein</fullName>
    </submittedName>
</protein>
<accession>A0A1I3Y2M4</accession>
<dbReference type="NCBIfam" id="TIGR03296">
    <property type="entry name" value="M6dom_TIGR03296"/>
    <property type="match status" value="1"/>
</dbReference>
<dbReference type="Gene3D" id="2.60.120.260">
    <property type="entry name" value="Galactose-binding domain-like"/>
    <property type="match status" value="1"/>
</dbReference>
<evidence type="ECO:0000313" key="4">
    <source>
        <dbReference type="EMBL" id="SFK25669.1"/>
    </source>
</evidence>
<dbReference type="Proteomes" id="UP000323300">
    <property type="component" value="Unassembled WGS sequence"/>
</dbReference>
<dbReference type="RefSeq" id="WP_149759816.1">
    <property type="nucleotide sequence ID" value="NZ_BSPE01000007.1"/>
</dbReference>
<feature type="domain" description="P/Homo B" evidence="3">
    <location>
        <begin position="478"/>
        <end position="622"/>
    </location>
</feature>
<evidence type="ECO:0000259" key="3">
    <source>
        <dbReference type="PROSITE" id="PS51829"/>
    </source>
</evidence>
<dbReference type="GO" id="GO:0008237">
    <property type="term" value="F:metallopeptidase activity"/>
    <property type="evidence" value="ECO:0007669"/>
    <property type="project" value="UniProtKB-KW"/>
</dbReference>
<dbReference type="EMBL" id="FOSL01000004">
    <property type="protein sequence ID" value="SFK25669.1"/>
    <property type="molecule type" value="Genomic_DNA"/>
</dbReference>
<dbReference type="PROSITE" id="PS51829">
    <property type="entry name" value="P_HOMO_B"/>
    <property type="match status" value="1"/>
</dbReference>
<evidence type="ECO:0000256" key="2">
    <source>
        <dbReference type="ARBA" id="ARBA00022801"/>
    </source>
</evidence>
<gene>
    <name evidence="4" type="ORF">SAMN04488498_104129</name>
</gene>
<dbReference type="InterPro" id="IPR002884">
    <property type="entry name" value="P_dom"/>
</dbReference>